<dbReference type="EMBL" id="KV587318">
    <property type="protein sequence ID" value="OPL32718.1"/>
    <property type="molecule type" value="Genomic_DNA"/>
</dbReference>
<dbReference type="SUPFAM" id="SSF49899">
    <property type="entry name" value="Concanavalin A-like lectins/glucanases"/>
    <property type="match status" value="1"/>
</dbReference>
<feature type="non-terminal residue" evidence="4">
    <location>
        <position position="1"/>
    </location>
</feature>
<proteinExistence type="predicted"/>
<dbReference type="Pfam" id="PF00337">
    <property type="entry name" value="Gal-bind_lectin"/>
    <property type="match status" value="1"/>
</dbReference>
<reference evidence="4 5" key="1">
    <citation type="journal article" date="2016" name="PLoS ONE">
        <title>A First Insight into the Genome of the Filter-Feeder Mussel Mytilus galloprovincialis.</title>
        <authorList>
            <person name="Murgarella M."/>
            <person name="Puiu D."/>
            <person name="Novoa B."/>
            <person name="Figueras A."/>
            <person name="Posada D."/>
            <person name="Canchaya C."/>
        </authorList>
    </citation>
    <scope>NUCLEOTIDE SEQUENCE [LARGE SCALE GENOMIC DNA]</scope>
    <source>
        <tissue evidence="4">Muscle</tissue>
    </source>
</reference>
<evidence type="ECO:0000259" key="3">
    <source>
        <dbReference type="PROSITE" id="PS51304"/>
    </source>
</evidence>
<accession>A0A3L5TSU7</accession>
<evidence type="ECO:0000256" key="2">
    <source>
        <dbReference type="RuleBase" id="RU102079"/>
    </source>
</evidence>
<comment type="caution">
    <text evidence="4">The sequence shown here is derived from an EMBL/GenBank/DDBJ whole genome shotgun (WGS) entry which is preliminary data.</text>
</comment>
<evidence type="ECO:0000313" key="5">
    <source>
        <dbReference type="Proteomes" id="UP000266721"/>
    </source>
</evidence>
<keyword evidence="5" id="KW-1185">Reference proteome</keyword>
<dbReference type="Proteomes" id="UP000266721">
    <property type="component" value="Unassembled WGS sequence"/>
</dbReference>
<dbReference type="InterPro" id="IPR001079">
    <property type="entry name" value="Galectin_CRD"/>
</dbReference>
<dbReference type="PROSITE" id="PS51304">
    <property type="entry name" value="GALECTIN"/>
    <property type="match status" value="1"/>
</dbReference>
<keyword evidence="1 2" id="KW-0430">Lectin</keyword>
<dbReference type="InterPro" id="IPR013320">
    <property type="entry name" value="ConA-like_dom_sf"/>
</dbReference>
<dbReference type="GO" id="GO:0030246">
    <property type="term" value="F:carbohydrate binding"/>
    <property type="evidence" value="ECO:0007669"/>
    <property type="project" value="UniProtKB-UniRule"/>
</dbReference>
<sequence>MNYVIDRGDYFKVRLSSWNKPIVIGEEFAIEVRCNSTAEEADPGGYGINFQKNRTEDAGIIFHFKPIAPESTVVFNTLHNKGGRNVWDVETRIQNDKVKEIYFSKSFKLKLKPITKSTILVYVNDSFITEYECKERDITETDYICFSPSISIEKY</sequence>
<evidence type="ECO:0000256" key="1">
    <source>
        <dbReference type="ARBA" id="ARBA00022734"/>
    </source>
</evidence>
<organism evidence="4 5">
    <name type="scientific">Mytilus galloprovincialis</name>
    <name type="common">Mediterranean mussel</name>
    <dbReference type="NCBI Taxonomy" id="29158"/>
    <lineage>
        <taxon>Eukaryota</taxon>
        <taxon>Metazoa</taxon>
        <taxon>Spiralia</taxon>
        <taxon>Lophotrochozoa</taxon>
        <taxon>Mollusca</taxon>
        <taxon>Bivalvia</taxon>
        <taxon>Autobranchia</taxon>
        <taxon>Pteriomorphia</taxon>
        <taxon>Mytilida</taxon>
        <taxon>Mytiloidea</taxon>
        <taxon>Mytilidae</taxon>
        <taxon>Mytilinae</taxon>
        <taxon>Mytilus</taxon>
    </lineage>
</organism>
<evidence type="ECO:0000313" key="4">
    <source>
        <dbReference type="EMBL" id="OPL32718.1"/>
    </source>
</evidence>
<name>A0A3L5TSU7_MYTGA</name>
<dbReference type="SMR" id="A0A3L5TSU7"/>
<feature type="domain" description="Galectin" evidence="3">
    <location>
        <begin position="14"/>
        <end position="155"/>
    </location>
</feature>
<dbReference type="Gene3D" id="2.60.120.200">
    <property type="match status" value="1"/>
</dbReference>
<dbReference type="AlphaFoldDB" id="A0A3L5TSU7"/>
<gene>
    <name evidence="4" type="ORF">AM593_04087</name>
</gene>
<protein>
    <recommendedName>
        <fullName evidence="2">Galectin</fullName>
    </recommendedName>
</protein>